<comment type="caution">
    <text evidence="1">The sequence shown here is derived from an EMBL/GenBank/DDBJ whole genome shotgun (WGS) entry which is preliminary data.</text>
</comment>
<dbReference type="Proteomes" id="UP000540909">
    <property type="component" value="Unassembled WGS sequence"/>
</dbReference>
<dbReference type="RefSeq" id="WP_184473285.1">
    <property type="nucleotide sequence ID" value="NZ_JACIFY010000028.1"/>
</dbReference>
<protein>
    <submittedName>
        <fullName evidence="1">Uncharacterized protein</fullName>
    </submittedName>
</protein>
<accession>A0A7W6W7R9</accession>
<gene>
    <name evidence="1" type="ORF">GGD57_005562</name>
</gene>
<name>A0A7W6W7R9_9HYPH</name>
<sequence length="177" mass="20312">MAGVELILSESRMHTFVQERLSGCIIAKDDKVPFSGPPDDDLFDYVRRQFRQLFIKHSSFANDEFCFKQHTYPDGTEIFLVDQFVGLGHLKMLTLPLIGALEPAYRLTIGYQSFFVLGDAHIPPSPDLKKFYTSTINAAKKRTLKLEIFKGRSMWFESDLLKSVPNILDTVRAAYRR</sequence>
<dbReference type="AlphaFoldDB" id="A0A7W6W7R9"/>
<proteinExistence type="predicted"/>
<evidence type="ECO:0000313" key="1">
    <source>
        <dbReference type="EMBL" id="MBB4238947.1"/>
    </source>
</evidence>
<dbReference type="EMBL" id="JACIFY010000028">
    <property type="protein sequence ID" value="MBB4238947.1"/>
    <property type="molecule type" value="Genomic_DNA"/>
</dbReference>
<evidence type="ECO:0000313" key="2">
    <source>
        <dbReference type="Proteomes" id="UP000540909"/>
    </source>
</evidence>
<organism evidence="1 2">
    <name type="scientific">Rhizobium esperanzae</name>
    <dbReference type="NCBI Taxonomy" id="1967781"/>
    <lineage>
        <taxon>Bacteria</taxon>
        <taxon>Pseudomonadati</taxon>
        <taxon>Pseudomonadota</taxon>
        <taxon>Alphaproteobacteria</taxon>
        <taxon>Hyphomicrobiales</taxon>
        <taxon>Rhizobiaceae</taxon>
        <taxon>Rhizobium/Agrobacterium group</taxon>
        <taxon>Rhizobium</taxon>
    </lineage>
</organism>
<reference evidence="1 2" key="1">
    <citation type="submission" date="2020-08" db="EMBL/GenBank/DDBJ databases">
        <title>Genomic Encyclopedia of Type Strains, Phase IV (KMG-V): Genome sequencing to study the core and pangenomes of soil and plant-associated prokaryotes.</title>
        <authorList>
            <person name="Whitman W."/>
        </authorList>
    </citation>
    <scope>NUCLEOTIDE SEQUENCE [LARGE SCALE GENOMIC DNA]</scope>
    <source>
        <strain evidence="1 2">SEMIA 4089</strain>
    </source>
</reference>